<evidence type="ECO:0000313" key="9">
    <source>
        <dbReference type="EMBL" id="TCN47242.1"/>
    </source>
</evidence>
<dbReference type="Proteomes" id="UP000295351">
    <property type="component" value="Unassembled WGS sequence"/>
</dbReference>
<dbReference type="SUPFAM" id="SSF161098">
    <property type="entry name" value="MetI-like"/>
    <property type="match status" value="1"/>
</dbReference>
<organism evidence="9 10">
    <name type="scientific">Shinella granuli</name>
    <dbReference type="NCBI Taxonomy" id="323621"/>
    <lineage>
        <taxon>Bacteria</taxon>
        <taxon>Pseudomonadati</taxon>
        <taxon>Pseudomonadota</taxon>
        <taxon>Alphaproteobacteria</taxon>
        <taxon>Hyphomicrobiales</taxon>
        <taxon>Rhizobiaceae</taxon>
        <taxon>Shinella</taxon>
    </lineage>
</organism>
<feature type="transmembrane region" description="Helical" evidence="7">
    <location>
        <begin position="130"/>
        <end position="149"/>
    </location>
</feature>
<accession>A0A4R2D340</accession>
<dbReference type="AlphaFoldDB" id="A0A4R2D340"/>
<reference evidence="9 10" key="1">
    <citation type="submission" date="2019-03" db="EMBL/GenBank/DDBJ databases">
        <title>Genomic Encyclopedia of Type Strains, Phase IV (KMG-IV): sequencing the most valuable type-strain genomes for metagenomic binning, comparative biology and taxonomic classification.</title>
        <authorList>
            <person name="Goeker M."/>
        </authorList>
    </citation>
    <scope>NUCLEOTIDE SEQUENCE [LARGE SCALE GENOMIC DNA]</scope>
    <source>
        <strain evidence="9 10">DSM 18401</strain>
    </source>
</reference>
<protein>
    <submittedName>
        <fullName evidence="9">NitT/TauT family transport system permease protein/taurine transport system permease protein</fullName>
    </submittedName>
</protein>
<sequence length="263" mass="28304">MTRKLVQALPPLAAFTVLLLLWEAGVRYGFLKPYQFPPVSRIARGFVELSTTGFPTGVSIWSHALTTILRVLQGYGAALALAIPLGLVIGALPVVDKLTAPLIVFCRSVATLSLLPLVIVWFGAGELTKVFLIGYGCFWVMLSNVIAGVRYVDPTLVRAARTFGLKGLELYRSVVLPAALPRIFAGARMALGVGFMVIVGAEMIGTIQGLGALIMEARTFYRSEITIIGMLVIGLIGFAISAGLMALERAMLPWAGDLDRVRR</sequence>
<dbReference type="GO" id="GO:0005886">
    <property type="term" value="C:plasma membrane"/>
    <property type="evidence" value="ECO:0007669"/>
    <property type="project" value="UniProtKB-SubCell"/>
</dbReference>
<keyword evidence="3" id="KW-1003">Cell membrane</keyword>
<evidence type="ECO:0000256" key="2">
    <source>
        <dbReference type="ARBA" id="ARBA00022448"/>
    </source>
</evidence>
<keyword evidence="5 7" id="KW-1133">Transmembrane helix</keyword>
<evidence type="ECO:0000256" key="4">
    <source>
        <dbReference type="ARBA" id="ARBA00022692"/>
    </source>
</evidence>
<dbReference type="PROSITE" id="PS50928">
    <property type="entry name" value="ABC_TM1"/>
    <property type="match status" value="1"/>
</dbReference>
<comment type="caution">
    <text evidence="9">The sequence shown here is derived from an EMBL/GenBank/DDBJ whole genome shotgun (WGS) entry which is preliminary data.</text>
</comment>
<evidence type="ECO:0000259" key="8">
    <source>
        <dbReference type="PROSITE" id="PS50928"/>
    </source>
</evidence>
<evidence type="ECO:0000313" key="10">
    <source>
        <dbReference type="Proteomes" id="UP000295351"/>
    </source>
</evidence>
<feature type="domain" description="ABC transmembrane type-1" evidence="8">
    <location>
        <begin position="64"/>
        <end position="244"/>
    </location>
</feature>
<feature type="transmembrane region" description="Helical" evidence="7">
    <location>
        <begin position="102"/>
        <end position="124"/>
    </location>
</feature>
<dbReference type="Pfam" id="PF00528">
    <property type="entry name" value="BPD_transp_1"/>
    <property type="match status" value="1"/>
</dbReference>
<dbReference type="RefSeq" id="WP_133033717.1">
    <property type="nucleotide sequence ID" value="NZ_BAABEI010000012.1"/>
</dbReference>
<comment type="subcellular location">
    <subcellularLocation>
        <location evidence="1 7">Cell membrane</location>
        <topology evidence="1 7">Multi-pass membrane protein</topology>
    </subcellularLocation>
</comment>
<keyword evidence="2 7" id="KW-0813">Transport</keyword>
<feature type="transmembrane region" description="Helical" evidence="7">
    <location>
        <begin position="227"/>
        <end position="247"/>
    </location>
</feature>
<feature type="transmembrane region" description="Helical" evidence="7">
    <location>
        <begin position="193"/>
        <end position="215"/>
    </location>
</feature>
<keyword evidence="6 7" id="KW-0472">Membrane</keyword>
<dbReference type="EMBL" id="SLVX01000003">
    <property type="protein sequence ID" value="TCN47242.1"/>
    <property type="molecule type" value="Genomic_DNA"/>
</dbReference>
<evidence type="ECO:0000256" key="6">
    <source>
        <dbReference type="ARBA" id="ARBA00023136"/>
    </source>
</evidence>
<dbReference type="GO" id="GO:0010438">
    <property type="term" value="P:cellular response to sulfur starvation"/>
    <property type="evidence" value="ECO:0007669"/>
    <property type="project" value="TreeGrafter"/>
</dbReference>
<dbReference type="Gene3D" id="1.10.3720.10">
    <property type="entry name" value="MetI-like"/>
    <property type="match status" value="1"/>
</dbReference>
<dbReference type="InterPro" id="IPR035906">
    <property type="entry name" value="MetI-like_sf"/>
</dbReference>
<proteinExistence type="inferred from homology"/>
<feature type="transmembrane region" description="Helical" evidence="7">
    <location>
        <begin position="12"/>
        <end position="30"/>
    </location>
</feature>
<comment type="similarity">
    <text evidence="7">Belongs to the binding-protein-dependent transport system permease family.</text>
</comment>
<keyword evidence="4 7" id="KW-0812">Transmembrane</keyword>
<evidence type="ECO:0000256" key="1">
    <source>
        <dbReference type="ARBA" id="ARBA00004651"/>
    </source>
</evidence>
<dbReference type="PANTHER" id="PTHR30151">
    <property type="entry name" value="ALKANE SULFONATE ABC TRANSPORTER-RELATED, MEMBRANE SUBUNIT"/>
    <property type="match status" value="1"/>
</dbReference>
<dbReference type="CDD" id="cd06261">
    <property type="entry name" value="TM_PBP2"/>
    <property type="match status" value="1"/>
</dbReference>
<dbReference type="PANTHER" id="PTHR30151:SF25">
    <property type="entry name" value="TAURINE TRANSPORT SYSTEM PERMEASE PROTEIN TAUC"/>
    <property type="match status" value="1"/>
</dbReference>
<evidence type="ECO:0000256" key="3">
    <source>
        <dbReference type="ARBA" id="ARBA00022475"/>
    </source>
</evidence>
<dbReference type="GO" id="GO:0055085">
    <property type="term" value="P:transmembrane transport"/>
    <property type="evidence" value="ECO:0007669"/>
    <property type="project" value="InterPro"/>
</dbReference>
<evidence type="ECO:0000256" key="7">
    <source>
        <dbReference type="RuleBase" id="RU363032"/>
    </source>
</evidence>
<gene>
    <name evidence="9" type="ORF">EV665_103417</name>
</gene>
<name>A0A4R2D340_SHIGR</name>
<keyword evidence="10" id="KW-1185">Reference proteome</keyword>
<evidence type="ECO:0000256" key="5">
    <source>
        <dbReference type="ARBA" id="ARBA00022989"/>
    </source>
</evidence>
<dbReference type="InterPro" id="IPR000515">
    <property type="entry name" value="MetI-like"/>
</dbReference>
<feature type="transmembrane region" description="Helical" evidence="7">
    <location>
        <begin position="75"/>
        <end position="95"/>
    </location>
</feature>